<comment type="caution">
    <text evidence="1">The sequence shown here is derived from an EMBL/GenBank/DDBJ whole genome shotgun (WGS) entry which is preliminary data.</text>
</comment>
<keyword evidence="2" id="KW-1185">Reference proteome</keyword>
<sequence>MTVKDSTFFVSLFLPQRAWFLPGWFPLAPKRGIVFQRLCKCLFCSNNNTADGSAVYRQLGVGHVQQRRVSALAFLVSKFVMALEWRL</sequence>
<organism evidence="1 2">
    <name type="scientific">Mycena rosella</name>
    <name type="common">Pink bonnet</name>
    <name type="synonym">Agaricus rosellus</name>
    <dbReference type="NCBI Taxonomy" id="1033263"/>
    <lineage>
        <taxon>Eukaryota</taxon>
        <taxon>Fungi</taxon>
        <taxon>Dikarya</taxon>
        <taxon>Basidiomycota</taxon>
        <taxon>Agaricomycotina</taxon>
        <taxon>Agaricomycetes</taxon>
        <taxon>Agaricomycetidae</taxon>
        <taxon>Agaricales</taxon>
        <taxon>Marasmiineae</taxon>
        <taxon>Mycenaceae</taxon>
        <taxon>Mycena</taxon>
    </lineage>
</organism>
<accession>A0AAD7GDA4</accession>
<evidence type="ECO:0000313" key="2">
    <source>
        <dbReference type="Proteomes" id="UP001221757"/>
    </source>
</evidence>
<proteinExistence type="predicted"/>
<reference evidence="1" key="1">
    <citation type="submission" date="2023-03" db="EMBL/GenBank/DDBJ databases">
        <title>Massive genome expansion in bonnet fungi (Mycena s.s.) driven by repeated elements and novel gene families across ecological guilds.</title>
        <authorList>
            <consortium name="Lawrence Berkeley National Laboratory"/>
            <person name="Harder C.B."/>
            <person name="Miyauchi S."/>
            <person name="Viragh M."/>
            <person name="Kuo A."/>
            <person name="Thoen E."/>
            <person name="Andreopoulos B."/>
            <person name="Lu D."/>
            <person name="Skrede I."/>
            <person name="Drula E."/>
            <person name="Henrissat B."/>
            <person name="Morin E."/>
            <person name="Kohler A."/>
            <person name="Barry K."/>
            <person name="LaButti K."/>
            <person name="Morin E."/>
            <person name="Salamov A."/>
            <person name="Lipzen A."/>
            <person name="Mereny Z."/>
            <person name="Hegedus B."/>
            <person name="Baldrian P."/>
            <person name="Stursova M."/>
            <person name="Weitz H."/>
            <person name="Taylor A."/>
            <person name="Grigoriev I.V."/>
            <person name="Nagy L.G."/>
            <person name="Martin F."/>
            <person name="Kauserud H."/>
        </authorList>
    </citation>
    <scope>NUCLEOTIDE SEQUENCE</scope>
    <source>
        <strain evidence="1">CBHHK067</strain>
    </source>
</reference>
<gene>
    <name evidence="1" type="ORF">B0H17DRAFT_1077068</name>
</gene>
<protein>
    <submittedName>
        <fullName evidence="1">Uncharacterized protein</fullName>
    </submittedName>
</protein>
<evidence type="ECO:0000313" key="1">
    <source>
        <dbReference type="EMBL" id="KAJ7680164.1"/>
    </source>
</evidence>
<dbReference type="AlphaFoldDB" id="A0AAD7GDA4"/>
<dbReference type="Proteomes" id="UP001221757">
    <property type="component" value="Unassembled WGS sequence"/>
</dbReference>
<dbReference type="EMBL" id="JARKIE010000123">
    <property type="protein sequence ID" value="KAJ7680164.1"/>
    <property type="molecule type" value="Genomic_DNA"/>
</dbReference>
<name>A0AAD7GDA4_MYCRO</name>